<comment type="similarity">
    <text evidence="1">In the N-terminal section; belongs to the ubiquitin family.</text>
</comment>
<accession>A0AAF3EGK1</accession>
<dbReference type="WBParaSite" id="MBELARI_LOCUS12980">
    <property type="protein sequence ID" value="MBELARI_LOCUS12980"/>
    <property type="gene ID" value="MBELARI_LOCUS12980"/>
</dbReference>
<keyword evidence="3" id="KW-1017">Isopeptide bond</keyword>
<dbReference type="Gene3D" id="6.20.50.150">
    <property type="match status" value="1"/>
</dbReference>
<dbReference type="SMART" id="SM00213">
    <property type="entry name" value="UBQ"/>
    <property type="match status" value="1"/>
</dbReference>
<evidence type="ECO:0000256" key="3">
    <source>
        <dbReference type="ARBA" id="ARBA00022499"/>
    </source>
</evidence>
<dbReference type="InterPro" id="IPR019956">
    <property type="entry name" value="Ubiquitin_dom"/>
</dbReference>
<dbReference type="SMART" id="SM01402">
    <property type="entry name" value="Ribosomal_S27"/>
    <property type="match status" value="1"/>
</dbReference>
<evidence type="ECO:0000256" key="6">
    <source>
        <dbReference type="ARBA" id="ARBA00023274"/>
    </source>
</evidence>
<name>A0AAF3EGK1_9BILA</name>
<feature type="domain" description="Ubiquitin-like" evidence="7">
    <location>
        <begin position="1"/>
        <end position="58"/>
    </location>
</feature>
<evidence type="ECO:0000256" key="1">
    <source>
        <dbReference type="ARBA" id="ARBA00008373"/>
    </source>
</evidence>
<dbReference type="InterPro" id="IPR000626">
    <property type="entry name" value="Ubiquitin-like_dom"/>
</dbReference>
<dbReference type="PRINTS" id="PR00348">
    <property type="entry name" value="UBIQUITIN"/>
</dbReference>
<dbReference type="GO" id="GO:0003735">
    <property type="term" value="F:structural constituent of ribosome"/>
    <property type="evidence" value="ECO:0007669"/>
    <property type="project" value="InterPro"/>
</dbReference>
<dbReference type="PROSITE" id="PS50053">
    <property type="entry name" value="UBIQUITIN_2"/>
    <property type="match status" value="1"/>
</dbReference>
<dbReference type="InterPro" id="IPR002906">
    <property type="entry name" value="Ribosomal_eS31"/>
</dbReference>
<dbReference type="SUPFAM" id="SSF54236">
    <property type="entry name" value="Ubiquitin-like"/>
    <property type="match status" value="1"/>
</dbReference>
<dbReference type="GO" id="GO:0005840">
    <property type="term" value="C:ribosome"/>
    <property type="evidence" value="ECO:0007669"/>
    <property type="project" value="UniProtKB-KW"/>
</dbReference>
<dbReference type="InterPro" id="IPR050158">
    <property type="entry name" value="Ubiquitin_ubiquitin-like"/>
</dbReference>
<evidence type="ECO:0000313" key="8">
    <source>
        <dbReference type="Proteomes" id="UP000887575"/>
    </source>
</evidence>
<dbReference type="SUPFAM" id="SSF57829">
    <property type="entry name" value="Zn-binding ribosomal proteins"/>
    <property type="match status" value="1"/>
</dbReference>
<dbReference type="Pfam" id="PF01599">
    <property type="entry name" value="Ribosomal_S27"/>
    <property type="match status" value="1"/>
</dbReference>
<dbReference type="InterPro" id="IPR038582">
    <property type="entry name" value="Ribosomal_eS31_euk-type_sf"/>
</dbReference>
<dbReference type="InterPro" id="IPR029071">
    <property type="entry name" value="Ubiquitin-like_domsf"/>
</dbReference>
<sequence length="158" mass="17409">MVFLRTLGGDTVTVETSPFDTVSSLKQWVAESQGIPVEDQRIISSGVQLEDDEGLQELTTYHLSLRLLGGAKKRKKKVYSTPKKKKHIRKKVKLAVLKYYEVDGSGGINRKRRECQNCGGGVFMAAHANRHTCGRCHDTLVIEEPQAAAKGGKGGKKK</sequence>
<proteinExistence type="inferred from homology"/>
<reference evidence="9" key="1">
    <citation type="submission" date="2024-02" db="UniProtKB">
        <authorList>
            <consortium name="WormBaseParasite"/>
        </authorList>
    </citation>
    <scope>IDENTIFICATION</scope>
</reference>
<keyword evidence="5" id="KW-0689">Ribosomal protein</keyword>
<comment type="similarity">
    <text evidence="2">In the C-terminal section; belongs to the eukaryotic ribosomal protein eS31 family.</text>
</comment>
<dbReference type="PANTHER" id="PTHR10666">
    <property type="entry name" value="UBIQUITIN"/>
    <property type="match status" value="1"/>
</dbReference>
<dbReference type="GO" id="GO:0006412">
    <property type="term" value="P:translation"/>
    <property type="evidence" value="ECO:0007669"/>
    <property type="project" value="InterPro"/>
</dbReference>
<dbReference type="GO" id="GO:1990904">
    <property type="term" value="C:ribonucleoprotein complex"/>
    <property type="evidence" value="ECO:0007669"/>
    <property type="project" value="UniProtKB-KW"/>
</dbReference>
<keyword evidence="4" id="KW-0862">Zinc</keyword>
<evidence type="ECO:0000256" key="2">
    <source>
        <dbReference type="ARBA" id="ARBA00009891"/>
    </source>
</evidence>
<dbReference type="AlphaFoldDB" id="A0AAF3EGK1"/>
<evidence type="ECO:0000259" key="7">
    <source>
        <dbReference type="PROSITE" id="PS50053"/>
    </source>
</evidence>
<dbReference type="Pfam" id="PF00240">
    <property type="entry name" value="ubiquitin"/>
    <property type="match status" value="1"/>
</dbReference>
<evidence type="ECO:0000313" key="9">
    <source>
        <dbReference type="WBParaSite" id="MBELARI_LOCUS12980"/>
    </source>
</evidence>
<keyword evidence="6" id="KW-0687">Ribonucleoprotein</keyword>
<organism evidence="8 9">
    <name type="scientific">Mesorhabditis belari</name>
    <dbReference type="NCBI Taxonomy" id="2138241"/>
    <lineage>
        <taxon>Eukaryota</taxon>
        <taxon>Metazoa</taxon>
        <taxon>Ecdysozoa</taxon>
        <taxon>Nematoda</taxon>
        <taxon>Chromadorea</taxon>
        <taxon>Rhabditida</taxon>
        <taxon>Rhabditina</taxon>
        <taxon>Rhabditomorpha</taxon>
        <taxon>Rhabditoidea</taxon>
        <taxon>Rhabditidae</taxon>
        <taxon>Mesorhabditinae</taxon>
        <taxon>Mesorhabditis</taxon>
    </lineage>
</organism>
<protein>
    <submittedName>
        <fullName evidence="9">Ubiquitin-like domain-containing protein</fullName>
    </submittedName>
</protein>
<dbReference type="InterPro" id="IPR011332">
    <property type="entry name" value="Ribosomal_zn-bd"/>
</dbReference>
<dbReference type="Proteomes" id="UP000887575">
    <property type="component" value="Unassembled WGS sequence"/>
</dbReference>
<keyword evidence="8" id="KW-1185">Reference proteome</keyword>
<dbReference type="Gene3D" id="3.10.20.90">
    <property type="entry name" value="Phosphatidylinositol 3-kinase Catalytic Subunit, Chain A, domain 1"/>
    <property type="match status" value="1"/>
</dbReference>
<evidence type="ECO:0000256" key="5">
    <source>
        <dbReference type="ARBA" id="ARBA00022980"/>
    </source>
</evidence>
<evidence type="ECO:0000256" key="4">
    <source>
        <dbReference type="ARBA" id="ARBA00022833"/>
    </source>
</evidence>